<evidence type="ECO:0000256" key="1">
    <source>
        <dbReference type="ARBA" id="ARBA00004685"/>
    </source>
</evidence>
<dbReference type="Proteomes" id="UP000016930">
    <property type="component" value="Unassembled WGS sequence"/>
</dbReference>
<dbReference type="OrthoDB" id="3687641at2759"/>
<evidence type="ECO:0000256" key="3">
    <source>
        <dbReference type="ARBA" id="ARBA00035112"/>
    </source>
</evidence>
<accession>M2Q4R3</accession>
<name>M2Q4R3_CERS8</name>
<proteinExistence type="inferred from homology"/>
<reference evidence="4 5" key="1">
    <citation type="journal article" date="2012" name="Proc. Natl. Acad. Sci. U.S.A.">
        <title>Comparative genomics of Ceriporiopsis subvermispora and Phanerochaete chrysosporium provide insight into selective ligninolysis.</title>
        <authorList>
            <person name="Fernandez-Fueyo E."/>
            <person name="Ruiz-Duenas F.J."/>
            <person name="Ferreira P."/>
            <person name="Floudas D."/>
            <person name="Hibbett D.S."/>
            <person name="Canessa P."/>
            <person name="Larrondo L.F."/>
            <person name="James T.Y."/>
            <person name="Seelenfreund D."/>
            <person name="Lobos S."/>
            <person name="Polanco R."/>
            <person name="Tello M."/>
            <person name="Honda Y."/>
            <person name="Watanabe T."/>
            <person name="Watanabe T."/>
            <person name="Ryu J.S."/>
            <person name="Kubicek C.P."/>
            <person name="Schmoll M."/>
            <person name="Gaskell J."/>
            <person name="Hammel K.E."/>
            <person name="St John F.J."/>
            <person name="Vanden Wymelenberg A."/>
            <person name="Sabat G."/>
            <person name="Splinter BonDurant S."/>
            <person name="Syed K."/>
            <person name="Yadav J.S."/>
            <person name="Doddapaneni H."/>
            <person name="Subramanian V."/>
            <person name="Lavin J.L."/>
            <person name="Oguiza J.A."/>
            <person name="Perez G."/>
            <person name="Pisabarro A.G."/>
            <person name="Ramirez L."/>
            <person name="Santoyo F."/>
            <person name="Master E."/>
            <person name="Coutinho P.M."/>
            <person name="Henrissat B."/>
            <person name="Lombard V."/>
            <person name="Magnuson J.K."/>
            <person name="Kuees U."/>
            <person name="Hori C."/>
            <person name="Igarashi K."/>
            <person name="Samejima M."/>
            <person name="Held B.W."/>
            <person name="Barry K.W."/>
            <person name="LaButti K.M."/>
            <person name="Lapidus A."/>
            <person name="Lindquist E.A."/>
            <person name="Lucas S.M."/>
            <person name="Riley R."/>
            <person name="Salamov A.A."/>
            <person name="Hoffmeister D."/>
            <person name="Schwenk D."/>
            <person name="Hadar Y."/>
            <person name="Yarden O."/>
            <person name="de Vries R.P."/>
            <person name="Wiebenga A."/>
            <person name="Stenlid J."/>
            <person name="Eastwood D."/>
            <person name="Grigoriev I.V."/>
            <person name="Berka R.M."/>
            <person name="Blanchette R.A."/>
            <person name="Kersten P."/>
            <person name="Martinez A.T."/>
            <person name="Vicuna R."/>
            <person name="Cullen D."/>
        </authorList>
    </citation>
    <scope>NUCLEOTIDE SEQUENCE [LARGE SCALE GENOMIC DNA]</scope>
    <source>
        <strain evidence="4 5">B</strain>
    </source>
</reference>
<evidence type="ECO:0000313" key="4">
    <source>
        <dbReference type="EMBL" id="EMD31798.1"/>
    </source>
</evidence>
<protein>
    <submittedName>
        <fullName evidence="4">Uncharacterized protein</fullName>
    </submittedName>
</protein>
<dbReference type="GO" id="GO:0043386">
    <property type="term" value="P:mycotoxin biosynthetic process"/>
    <property type="evidence" value="ECO:0007669"/>
    <property type="project" value="InterPro"/>
</dbReference>
<keyword evidence="5" id="KW-1185">Reference proteome</keyword>
<comment type="pathway">
    <text evidence="1">Mycotoxin biosynthesis.</text>
</comment>
<dbReference type="AlphaFoldDB" id="M2Q4R3"/>
<dbReference type="Pfam" id="PF11807">
    <property type="entry name" value="UstYa"/>
    <property type="match status" value="1"/>
</dbReference>
<dbReference type="InterPro" id="IPR021765">
    <property type="entry name" value="UstYa-like"/>
</dbReference>
<evidence type="ECO:0000313" key="5">
    <source>
        <dbReference type="Proteomes" id="UP000016930"/>
    </source>
</evidence>
<gene>
    <name evidence="4" type="ORF">CERSUDRAFT_127175</name>
</gene>
<sequence>MKSIQHRWVTFLVALSIVNIFFLHRIMKSAVQLALSRDKPLEQYTFIDEDVPTRLPLPSMRNAVALLVQDSVHYPLSAPEAQLEWWSTAVGDGNVHLGPSNRLFSVALAHQLHCLRTIRRLLDTESSPTGALQSHTVHCLNLLREHTLCAADSTLEPDDAFDGNVVSGDTTYGRRCADWLATNDALQQDYLQFSTM</sequence>
<dbReference type="HOGENOM" id="CLU_042941_8_3_1"/>
<evidence type="ECO:0000256" key="2">
    <source>
        <dbReference type="ARBA" id="ARBA00023002"/>
    </source>
</evidence>
<dbReference type="STRING" id="914234.M2Q4R3"/>
<organism evidence="4 5">
    <name type="scientific">Ceriporiopsis subvermispora (strain B)</name>
    <name type="common">White-rot fungus</name>
    <name type="synonym">Gelatoporia subvermispora</name>
    <dbReference type="NCBI Taxonomy" id="914234"/>
    <lineage>
        <taxon>Eukaryota</taxon>
        <taxon>Fungi</taxon>
        <taxon>Dikarya</taxon>
        <taxon>Basidiomycota</taxon>
        <taxon>Agaricomycotina</taxon>
        <taxon>Agaricomycetes</taxon>
        <taxon>Polyporales</taxon>
        <taxon>Gelatoporiaceae</taxon>
        <taxon>Gelatoporia</taxon>
    </lineage>
</organism>
<dbReference type="PANTHER" id="PTHR33365:SF11">
    <property type="entry name" value="TAT PATHWAY SIGNAL SEQUENCE"/>
    <property type="match status" value="1"/>
</dbReference>
<comment type="similarity">
    <text evidence="3">Belongs to the ustYa family.</text>
</comment>
<dbReference type="PANTHER" id="PTHR33365">
    <property type="entry name" value="YALI0B05434P"/>
    <property type="match status" value="1"/>
</dbReference>
<dbReference type="EMBL" id="KB445815">
    <property type="protein sequence ID" value="EMD31798.1"/>
    <property type="molecule type" value="Genomic_DNA"/>
</dbReference>
<dbReference type="GO" id="GO:0016491">
    <property type="term" value="F:oxidoreductase activity"/>
    <property type="evidence" value="ECO:0007669"/>
    <property type="project" value="UniProtKB-KW"/>
</dbReference>
<keyword evidence="2" id="KW-0560">Oxidoreductase</keyword>